<gene>
    <name evidence="3" type="ORF">JK358_30850</name>
</gene>
<dbReference type="InterPro" id="IPR005804">
    <property type="entry name" value="FA_desaturase_dom"/>
</dbReference>
<keyword evidence="1" id="KW-0812">Transmembrane</keyword>
<protein>
    <submittedName>
        <fullName evidence="3">Acyl-CoA desaturase</fullName>
    </submittedName>
</protein>
<dbReference type="EMBL" id="JAERRJ010000013">
    <property type="protein sequence ID" value="MBL1078812.1"/>
    <property type="molecule type" value="Genomic_DNA"/>
</dbReference>
<reference evidence="3 4" key="1">
    <citation type="submission" date="2021-01" db="EMBL/GenBank/DDBJ databases">
        <title>WGS of actinomycetes isolated from Thailand.</title>
        <authorList>
            <person name="Thawai C."/>
        </authorList>
    </citation>
    <scope>NUCLEOTIDE SEQUENCE [LARGE SCALE GENOMIC DNA]</scope>
    <source>
        <strain evidence="3 4">LPG 2</strain>
    </source>
</reference>
<evidence type="ECO:0000259" key="2">
    <source>
        <dbReference type="Pfam" id="PF00487"/>
    </source>
</evidence>
<evidence type="ECO:0000313" key="3">
    <source>
        <dbReference type="EMBL" id="MBL1078812.1"/>
    </source>
</evidence>
<name>A0ABS1MDW3_9NOCA</name>
<feature type="transmembrane region" description="Helical" evidence="1">
    <location>
        <begin position="152"/>
        <end position="177"/>
    </location>
</feature>
<keyword evidence="4" id="KW-1185">Reference proteome</keyword>
<feature type="transmembrane region" description="Helical" evidence="1">
    <location>
        <begin position="128"/>
        <end position="146"/>
    </location>
</feature>
<dbReference type="Pfam" id="PF00487">
    <property type="entry name" value="FA_desaturase"/>
    <property type="match status" value="1"/>
</dbReference>
<organism evidence="3 4">
    <name type="scientific">Nocardia acididurans</name>
    <dbReference type="NCBI Taxonomy" id="2802282"/>
    <lineage>
        <taxon>Bacteria</taxon>
        <taxon>Bacillati</taxon>
        <taxon>Actinomycetota</taxon>
        <taxon>Actinomycetes</taxon>
        <taxon>Mycobacteriales</taxon>
        <taxon>Nocardiaceae</taxon>
        <taxon>Nocardia</taxon>
    </lineage>
</organism>
<sequence>MASTDQPSCHSPRTTCLARPVNHLFLPSPGSRAISAAAVRADRPQARATAQSSRRCVVLRGIRSPGSDSDSACCVAVVADIAQRGPALTLENRLPLVPGPAPVRGSSYAVLLRQVREAGLLHRRVRYYGWKTAATGGVYVAAWVAFSALGDSWWSLGCAVVLAAVFSQFAFLGHDAGHRQIFRTRRANYLYGLIAGNLAIGLSIGWWTSNHNRHHAHPNTEGADPDVSGILAHSGARALAGKGWRRFIFRYQAWLFFPMLLLEAGSLHYSSVRAVLRWPIRHRVLEGMMLLAHTVGYLSLVFLVLPPGKALVFIAVQQGLFGFYMGCTFAPNHKGMEVLSADDQVDFLRRQVLTSRNVRGNWLNDLVFGGLNYQIEHHLFPTMPRANLHRAQPIVVDFCAGLGVPYVQTGVLDSYRHALRHLDSVGRHAAK</sequence>
<dbReference type="Proteomes" id="UP000602198">
    <property type="component" value="Unassembled WGS sequence"/>
</dbReference>
<feature type="transmembrane region" description="Helical" evidence="1">
    <location>
        <begin position="189"/>
        <end position="208"/>
    </location>
</feature>
<evidence type="ECO:0000313" key="4">
    <source>
        <dbReference type="Proteomes" id="UP000602198"/>
    </source>
</evidence>
<comment type="caution">
    <text evidence="3">The sequence shown here is derived from an EMBL/GenBank/DDBJ whole genome shotgun (WGS) entry which is preliminary data.</text>
</comment>
<proteinExistence type="predicted"/>
<keyword evidence="1" id="KW-0472">Membrane</keyword>
<dbReference type="CDD" id="cd03506">
    <property type="entry name" value="Delta6-FADS-like"/>
    <property type="match status" value="1"/>
</dbReference>
<dbReference type="PANTHER" id="PTHR19353:SF19">
    <property type="entry name" value="DELTA(5) FATTY ACID DESATURASE C-RELATED"/>
    <property type="match status" value="1"/>
</dbReference>
<evidence type="ECO:0000256" key="1">
    <source>
        <dbReference type="SAM" id="Phobius"/>
    </source>
</evidence>
<feature type="domain" description="Fatty acid desaturase" evidence="2">
    <location>
        <begin position="152"/>
        <end position="409"/>
    </location>
</feature>
<accession>A0ABS1MDW3</accession>
<keyword evidence="1" id="KW-1133">Transmembrane helix</keyword>
<feature type="transmembrane region" description="Helical" evidence="1">
    <location>
        <begin position="251"/>
        <end position="272"/>
    </location>
</feature>
<dbReference type="PANTHER" id="PTHR19353">
    <property type="entry name" value="FATTY ACID DESATURASE 2"/>
    <property type="match status" value="1"/>
</dbReference>
<dbReference type="InterPro" id="IPR012171">
    <property type="entry name" value="Fatty_acid_desaturase"/>
</dbReference>